<gene>
    <name evidence="5" type="ORF">CGZ93_18050</name>
</gene>
<dbReference type="InterPro" id="IPR036291">
    <property type="entry name" value="NAD(P)-bd_dom_sf"/>
</dbReference>
<dbReference type="PANTHER" id="PTHR44196">
    <property type="entry name" value="DEHYDROGENASE/REDUCTASE SDR FAMILY MEMBER 7B"/>
    <property type="match status" value="1"/>
</dbReference>
<dbReference type="PIRSF" id="PIRSF000126">
    <property type="entry name" value="11-beta-HSD1"/>
    <property type="match status" value="1"/>
</dbReference>
<dbReference type="SUPFAM" id="SSF51735">
    <property type="entry name" value="NAD(P)-binding Rossmann-fold domains"/>
    <property type="match status" value="1"/>
</dbReference>
<accession>A0A255GU23</accession>
<sequence>MPTALITGGTAGIGATFARQLAARGDDLVLVARDAERLEAYADELHGSYGVRVDTLTTDLADREQTLAVARRLEDPEQPIDLLINNAGFGLRSDLLNPDTSADERALDVMCRAVLILGGAAGRAMKARGHGRIINTSSSAGFIAMGHYSAIKAWVTAYSESLATQLRGTGVTVTALCPGWVHTEFHDRANINASSIPAWAWIDVDRLVAEALADAERGKVISVPTPLWKGAIAAARVAPRSIIRTVSGALTSRRH</sequence>
<evidence type="ECO:0000259" key="4">
    <source>
        <dbReference type="SMART" id="SM00822"/>
    </source>
</evidence>
<dbReference type="OrthoDB" id="9810734at2"/>
<dbReference type="EMBL" id="NMVQ01000047">
    <property type="protein sequence ID" value="OYO16664.1"/>
    <property type="molecule type" value="Genomic_DNA"/>
</dbReference>
<dbReference type="GO" id="GO:0016491">
    <property type="term" value="F:oxidoreductase activity"/>
    <property type="evidence" value="ECO:0007669"/>
    <property type="project" value="UniProtKB-KW"/>
</dbReference>
<dbReference type="Proteomes" id="UP000216311">
    <property type="component" value="Unassembled WGS sequence"/>
</dbReference>
<comment type="caution">
    <text evidence="5">The sequence shown here is derived from an EMBL/GenBank/DDBJ whole genome shotgun (WGS) entry which is preliminary data.</text>
</comment>
<proteinExistence type="inferred from homology"/>
<evidence type="ECO:0000313" key="6">
    <source>
        <dbReference type="Proteomes" id="UP000216311"/>
    </source>
</evidence>
<dbReference type="PANTHER" id="PTHR44196:SF2">
    <property type="entry name" value="SHORT-CHAIN DEHYDROGENASE-RELATED"/>
    <property type="match status" value="1"/>
</dbReference>
<dbReference type="Pfam" id="PF00106">
    <property type="entry name" value="adh_short"/>
    <property type="match status" value="1"/>
</dbReference>
<dbReference type="InterPro" id="IPR002347">
    <property type="entry name" value="SDR_fam"/>
</dbReference>
<feature type="domain" description="Ketoreductase" evidence="4">
    <location>
        <begin position="2"/>
        <end position="183"/>
    </location>
</feature>
<name>A0A255GU23_9ACTN</name>
<protein>
    <submittedName>
        <fullName evidence="5">Short-chain dehydrogenase</fullName>
    </submittedName>
</protein>
<dbReference type="SMART" id="SM00822">
    <property type="entry name" value="PKS_KR"/>
    <property type="match status" value="1"/>
</dbReference>
<dbReference type="CDD" id="cd05233">
    <property type="entry name" value="SDR_c"/>
    <property type="match status" value="1"/>
</dbReference>
<evidence type="ECO:0000256" key="2">
    <source>
        <dbReference type="ARBA" id="ARBA00023002"/>
    </source>
</evidence>
<dbReference type="PRINTS" id="PR00080">
    <property type="entry name" value="SDRFAMILY"/>
</dbReference>
<dbReference type="InterPro" id="IPR057326">
    <property type="entry name" value="KR_dom"/>
</dbReference>
<evidence type="ECO:0000313" key="5">
    <source>
        <dbReference type="EMBL" id="OYO16664.1"/>
    </source>
</evidence>
<dbReference type="GO" id="GO:0016020">
    <property type="term" value="C:membrane"/>
    <property type="evidence" value="ECO:0007669"/>
    <property type="project" value="TreeGrafter"/>
</dbReference>
<keyword evidence="2" id="KW-0560">Oxidoreductase</keyword>
<dbReference type="PRINTS" id="PR00081">
    <property type="entry name" value="GDHRDH"/>
</dbReference>
<evidence type="ECO:0000256" key="1">
    <source>
        <dbReference type="ARBA" id="ARBA00006484"/>
    </source>
</evidence>
<evidence type="ECO:0000256" key="3">
    <source>
        <dbReference type="RuleBase" id="RU000363"/>
    </source>
</evidence>
<organism evidence="5 6">
    <name type="scientific">Enemella dayhoffiae</name>
    <dbReference type="NCBI Taxonomy" id="2016507"/>
    <lineage>
        <taxon>Bacteria</taxon>
        <taxon>Bacillati</taxon>
        <taxon>Actinomycetota</taxon>
        <taxon>Actinomycetes</taxon>
        <taxon>Propionibacteriales</taxon>
        <taxon>Propionibacteriaceae</taxon>
        <taxon>Enemella</taxon>
    </lineage>
</organism>
<reference evidence="5 6" key="1">
    <citation type="submission" date="2017-07" db="EMBL/GenBank/DDBJ databases">
        <title>Draft whole genome sequences of clinical Proprionibacteriaceae strains.</title>
        <authorList>
            <person name="Bernier A.-M."/>
            <person name="Bernard K."/>
            <person name="Domingo M.-C."/>
        </authorList>
    </citation>
    <scope>NUCLEOTIDE SEQUENCE [LARGE SCALE GENOMIC DNA]</scope>
    <source>
        <strain evidence="5 6">NML 130396</strain>
    </source>
</reference>
<dbReference type="Gene3D" id="3.40.50.720">
    <property type="entry name" value="NAD(P)-binding Rossmann-like Domain"/>
    <property type="match status" value="1"/>
</dbReference>
<comment type="similarity">
    <text evidence="1 3">Belongs to the short-chain dehydrogenases/reductases (SDR) family.</text>
</comment>
<dbReference type="AlphaFoldDB" id="A0A255GU23"/>
<keyword evidence="6" id="KW-1185">Reference proteome</keyword>
<dbReference type="RefSeq" id="WP_094365551.1">
    <property type="nucleotide sequence ID" value="NZ_NMVQ01000047.1"/>
</dbReference>